<feature type="domain" description="DUF2147" evidence="2">
    <location>
        <begin position="30"/>
        <end position="138"/>
    </location>
</feature>
<dbReference type="EMBL" id="CP119083">
    <property type="protein sequence ID" value="WEF32716.1"/>
    <property type="molecule type" value="Genomic_DNA"/>
</dbReference>
<name>A0ABY8B9W3_9BURK</name>
<dbReference type="InterPro" id="IPR019223">
    <property type="entry name" value="DUF2147"/>
</dbReference>
<organism evidence="3 4">
    <name type="scientific">Pseudoduganella chitinolytica</name>
    <dbReference type="NCBI Taxonomy" id="34070"/>
    <lineage>
        <taxon>Bacteria</taxon>
        <taxon>Pseudomonadati</taxon>
        <taxon>Pseudomonadota</taxon>
        <taxon>Betaproteobacteria</taxon>
        <taxon>Burkholderiales</taxon>
        <taxon>Oxalobacteraceae</taxon>
        <taxon>Telluria group</taxon>
        <taxon>Pseudoduganella</taxon>
    </lineage>
</organism>
<reference evidence="3 4" key="1">
    <citation type="submission" date="2023-02" db="EMBL/GenBank/DDBJ databases">
        <title>Gemone sequence of Telluria chitinolytica ACM 3522T.</title>
        <authorList>
            <person name="Frediansyah A."/>
            <person name="Miess H."/>
            <person name="Gross H."/>
        </authorList>
    </citation>
    <scope>NUCLEOTIDE SEQUENCE [LARGE SCALE GENOMIC DNA]</scope>
    <source>
        <strain evidence="3 4">ACM 3522</strain>
    </source>
</reference>
<dbReference type="PANTHER" id="PTHR36919:SF2">
    <property type="entry name" value="BLL6627 PROTEIN"/>
    <property type="match status" value="1"/>
</dbReference>
<proteinExistence type="predicted"/>
<evidence type="ECO:0000313" key="3">
    <source>
        <dbReference type="EMBL" id="WEF32716.1"/>
    </source>
</evidence>
<dbReference type="Pfam" id="PF09917">
    <property type="entry name" value="DUF2147"/>
    <property type="match status" value="1"/>
</dbReference>
<gene>
    <name evidence="3" type="ORF">PX653_25450</name>
</gene>
<accession>A0ABY8B9W3</accession>
<keyword evidence="4" id="KW-1185">Reference proteome</keyword>
<keyword evidence="1" id="KW-0732">Signal</keyword>
<dbReference type="Proteomes" id="UP001216510">
    <property type="component" value="Chromosome"/>
</dbReference>
<protein>
    <submittedName>
        <fullName evidence="3">DUF2147 domain-containing protein</fullName>
    </submittedName>
</protein>
<evidence type="ECO:0000256" key="1">
    <source>
        <dbReference type="SAM" id="SignalP"/>
    </source>
</evidence>
<dbReference type="PANTHER" id="PTHR36919">
    <property type="entry name" value="BLR1215 PROTEIN"/>
    <property type="match status" value="1"/>
</dbReference>
<sequence length="144" mass="15199">MPRSIHSTLLAAALALAALPLRAAPPPESGRWITASGNLEVEIAPCGDALCGTVSKVLGNRSMSHPGQPMPAADSRPVPGMQLLTGLRSVGDGTWQGRLYNRENGQTYDCRLRLAAPDRLEVQPTGLPAMAPPQVWRRAAGAMP</sequence>
<evidence type="ECO:0000259" key="2">
    <source>
        <dbReference type="Pfam" id="PF09917"/>
    </source>
</evidence>
<dbReference type="Gene3D" id="2.40.128.520">
    <property type="match status" value="1"/>
</dbReference>
<dbReference type="RefSeq" id="WP_277415434.1">
    <property type="nucleotide sequence ID" value="NZ_CP119083.1"/>
</dbReference>
<feature type="signal peptide" evidence="1">
    <location>
        <begin position="1"/>
        <end position="23"/>
    </location>
</feature>
<feature type="chain" id="PRO_5046801579" evidence="1">
    <location>
        <begin position="24"/>
        <end position="144"/>
    </location>
</feature>
<evidence type="ECO:0000313" key="4">
    <source>
        <dbReference type="Proteomes" id="UP001216510"/>
    </source>
</evidence>